<keyword evidence="2" id="KW-0479">Metal-binding</keyword>
<dbReference type="CDD" id="cd21552">
    <property type="entry name" value="VEFS-box_ctSUZ12-like"/>
    <property type="match status" value="1"/>
</dbReference>
<dbReference type="AlphaFoldDB" id="A0A9P8C6W2"/>
<dbReference type="PANTHER" id="PTHR22597">
    <property type="entry name" value="POLYCOMB GROUP PROTEIN"/>
    <property type="match status" value="1"/>
</dbReference>
<feature type="region of interest" description="Disordered" evidence="7">
    <location>
        <begin position="1"/>
        <end position="46"/>
    </location>
</feature>
<feature type="compositionally biased region" description="Basic and acidic residues" evidence="7">
    <location>
        <begin position="34"/>
        <end position="46"/>
    </location>
</feature>
<evidence type="ECO:0000256" key="5">
    <source>
        <dbReference type="ARBA" id="ARBA00023015"/>
    </source>
</evidence>
<evidence type="ECO:0000313" key="10">
    <source>
        <dbReference type="Proteomes" id="UP000824998"/>
    </source>
</evidence>
<dbReference type="OrthoDB" id="166746at2759"/>
<dbReference type="PANTHER" id="PTHR22597:SF0">
    <property type="entry name" value="POLYCOMB PROTEIN SUZ12"/>
    <property type="match status" value="1"/>
</dbReference>
<gene>
    <name evidence="9" type="ORF">BJ875DRAFT_457298</name>
</gene>
<keyword evidence="5" id="KW-0805">Transcription regulation</keyword>
<dbReference type="EMBL" id="MU251414">
    <property type="protein sequence ID" value="KAG9236143.1"/>
    <property type="molecule type" value="Genomic_DNA"/>
</dbReference>
<dbReference type="InterPro" id="IPR019135">
    <property type="entry name" value="Polycomb_protein_VEFS-Box"/>
</dbReference>
<protein>
    <recommendedName>
        <fullName evidence="8">Polycomb protein VEFS-Box domain-containing protein</fullName>
    </recommendedName>
</protein>
<evidence type="ECO:0000256" key="6">
    <source>
        <dbReference type="ARBA" id="ARBA00023163"/>
    </source>
</evidence>
<comment type="similarity">
    <text evidence="1">Belongs to the VEFS (VRN2-EMF2-FIS2-SU(Z)12) family.</text>
</comment>
<keyword evidence="10" id="KW-1185">Reference proteome</keyword>
<organism evidence="9 10">
    <name type="scientific">Amylocarpus encephaloides</name>
    <dbReference type="NCBI Taxonomy" id="45428"/>
    <lineage>
        <taxon>Eukaryota</taxon>
        <taxon>Fungi</taxon>
        <taxon>Dikarya</taxon>
        <taxon>Ascomycota</taxon>
        <taxon>Pezizomycotina</taxon>
        <taxon>Leotiomycetes</taxon>
        <taxon>Helotiales</taxon>
        <taxon>Helotiales incertae sedis</taxon>
        <taxon>Amylocarpus</taxon>
    </lineage>
</organism>
<dbReference type="GO" id="GO:0008270">
    <property type="term" value="F:zinc ion binding"/>
    <property type="evidence" value="ECO:0007669"/>
    <property type="project" value="UniProtKB-KW"/>
</dbReference>
<feature type="compositionally biased region" description="Low complexity" evidence="7">
    <location>
        <begin position="346"/>
        <end position="356"/>
    </location>
</feature>
<evidence type="ECO:0000256" key="3">
    <source>
        <dbReference type="ARBA" id="ARBA00022771"/>
    </source>
</evidence>
<feature type="domain" description="Polycomb protein VEFS-Box" evidence="8">
    <location>
        <begin position="482"/>
        <end position="589"/>
    </location>
</feature>
<comment type="caution">
    <text evidence="9">The sequence shown here is derived from an EMBL/GenBank/DDBJ whole genome shotgun (WGS) entry which is preliminary data.</text>
</comment>
<evidence type="ECO:0000313" key="9">
    <source>
        <dbReference type="EMBL" id="KAG9236143.1"/>
    </source>
</evidence>
<dbReference type="Pfam" id="PF09733">
    <property type="entry name" value="VEFS-Box"/>
    <property type="match status" value="1"/>
</dbReference>
<feature type="compositionally biased region" description="Polar residues" evidence="7">
    <location>
        <begin position="7"/>
        <end position="18"/>
    </location>
</feature>
<name>A0A9P8C6W2_9HELO</name>
<evidence type="ECO:0000256" key="1">
    <source>
        <dbReference type="ARBA" id="ARBA00007416"/>
    </source>
</evidence>
<dbReference type="GO" id="GO:0016586">
    <property type="term" value="C:RSC-type complex"/>
    <property type="evidence" value="ECO:0007669"/>
    <property type="project" value="TreeGrafter"/>
</dbReference>
<evidence type="ECO:0000259" key="8">
    <source>
        <dbReference type="Pfam" id="PF09733"/>
    </source>
</evidence>
<reference evidence="9" key="1">
    <citation type="journal article" date="2021" name="IMA Fungus">
        <title>Genomic characterization of three marine fungi, including Emericellopsis atlantica sp. nov. with signatures of a generalist lifestyle and marine biomass degradation.</title>
        <authorList>
            <person name="Hagestad O.C."/>
            <person name="Hou L."/>
            <person name="Andersen J.H."/>
            <person name="Hansen E.H."/>
            <person name="Altermark B."/>
            <person name="Li C."/>
            <person name="Kuhnert E."/>
            <person name="Cox R.J."/>
            <person name="Crous P.W."/>
            <person name="Spatafora J.W."/>
            <person name="Lail K."/>
            <person name="Amirebrahimi M."/>
            <person name="Lipzen A."/>
            <person name="Pangilinan J."/>
            <person name="Andreopoulos W."/>
            <person name="Hayes R.D."/>
            <person name="Ng V."/>
            <person name="Grigoriev I.V."/>
            <person name="Jackson S.A."/>
            <person name="Sutton T.D.S."/>
            <person name="Dobson A.D.W."/>
            <person name="Rama T."/>
        </authorList>
    </citation>
    <scope>NUCLEOTIDE SEQUENCE</scope>
    <source>
        <strain evidence="9">TRa018bII</strain>
    </source>
</reference>
<keyword evidence="6" id="KW-0804">Transcription</keyword>
<evidence type="ECO:0000256" key="4">
    <source>
        <dbReference type="ARBA" id="ARBA00022833"/>
    </source>
</evidence>
<dbReference type="GO" id="GO:0031490">
    <property type="term" value="F:chromatin DNA binding"/>
    <property type="evidence" value="ECO:0007669"/>
    <property type="project" value="TreeGrafter"/>
</dbReference>
<keyword evidence="3" id="KW-0863">Zinc-finger</keyword>
<proteinExistence type="inferred from homology"/>
<evidence type="ECO:0000256" key="2">
    <source>
        <dbReference type="ARBA" id="ARBA00022723"/>
    </source>
</evidence>
<dbReference type="Proteomes" id="UP000824998">
    <property type="component" value="Unassembled WGS sequence"/>
</dbReference>
<sequence length="694" mass="79010">MAPTEKGTPQWQSYLSKTSNRRTDSHSRLTATSKNDRIFNDDMDEGTRPRMRRKFNLELSPKSRDVLTLQQQIVPYYPHNLRQYVVLPIVETMESALRVNIKKFSIDKPSQISVAMLDLGGTIVVSCRCSLTLWCYNTGAHHKQLVCRLTKFLPLQIARDRFKDQAFEFVSSDAFFDVSSGVLGTYRRTPEGRVYALADQYSIIISIEPQDNLESWPLINLSTLESYGPVTRAIKYGCASEMDVMLHCKTVIKAENQELSAPISASCGSLSCGNNAKGCHGEEQNTQSTLEIHTRWSRSIVGSKAKGKPLKHYVERWAQKEAAIGVLSFQSSTEKIPEETSIRMASSSSRTDSGHSTLITSEDSRQFNFGFDIKRPLLIPSTNTESSHQSPVATNAASSKQHILAVPCVEKKAPLKVPPVVDRRFESSINTLSSDQSPIVSHGAPPIQYIPAVPCPLWNRPHVPPPPVQIGFKRKIPHTSKPLFHTITKQRLYPGDDLPDTDDETEEHWLSHKHQDIVGDYTDLNEFEKEYIKKWNVFITREQHTVPNFLAQAMRRFVDANDTWISEKRFRQREWTKHCTYLIMRRVMTEQEFSTCVDVLDHSRVGTSSIQKSVVESTRPRGRLECGAYCLQKDLPRGRVVHPTEGITCHGEKCPQKFYHRPCAMLSGRDLENWFCDLCLYDMGRWKLKTMLKD</sequence>
<keyword evidence="4" id="KW-0862">Zinc</keyword>
<feature type="region of interest" description="Disordered" evidence="7">
    <location>
        <begin position="338"/>
        <end position="357"/>
    </location>
</feature>
<evidence type="ECO:0000256" key="7">
    <source>
        <dbReference type="SAM" id="MobiDB-lite"/>
    </source>
</evidence>
<accession>A0A9P8C6W2</accession>